<evidence type="ECO:0000313" key="4">
    <source>
        <dbReference type="Proteomes" id="UP000002051"/>
    </source>
</evidence>
<reference evidence="2 4" key="2">
    <citation type="journal article" date="2014" name="BMC Genomics">
        <title>An improved genome release (version Mt4.0) for the model legume Medicago truncatula.</title>
        <authorList>
            <person name="Tang H."/>
            <person name="Krishnakumar V."/>
            <person name="Bidwell S."/>
            <person name="Rosen B."/>
            <person name="Chan A."/>
            <person name="Zhou S."/>
            <person name="Gentzbittel L."/>
            <person name="Childs K.L."/>
            <person name="Yandell M."/>
            <person name="Gundlach H."/>
            <person name="Mayer K.F."/>
            <person name="Schwartz D.C."/>
            <person name="Town C.D."/>
        </authorList>
    </citation>
    <scope>GENOME REANNOTATION</scope>
    <source>
        <strain evidence="2">A17</strain>
        <strain evidence="3 4">cv. Jemalong A17</strain>
    </source>
</reference>
<dbReference type="EnsemblPlants" id="KEH22081">
    <property type="protein sequence ID" value="KEH22081"/>
    <property type="gene ID" value="MTR_7g029645"/>
</dbReference>
<protein>
    <recommendedName>
        <fullName evidence="5">OTU-like cysteine protease</fullName>
    </recommendedName>
</protein>
<dbReference type="AlphaFoldDB" id="A0A072TY06"/>
<dbReference type="Proteomes" id="UP000002051">
    <property type="component" value="Unassembled WGS sequence"/>
</dbReference>
<organism evidence="2 4">
    <name type="scientific">Medicago truncatula</name>
    <name type="common">Barrel medic</name>
    <name type="synonym">Medicago tribuloides</name>
    <dbReference type="NCBI Taxonomy" id="3880"/>
    <lineage>
        <taxon>Eukaryota</taxon>
        <taxon>Viridiplantae</taxon>
        <taxon>Streptophyta</taxon>
        <taxon>Embryophyta</taxon>
        <taxon>Tracheophyta</taxon>
        <taxon>Spermatophyta</taxon>
        <taxon>Magnoliopsida</taxon>
        <taxon>eudicotyledons</taxon>
        <taxon>Gunneridae</taxon>
        <taxon>Pentapetalae</taxon>
        <taxon>rosids</taxon>
        <taxon>fabids</taxon>
        <taxon>Fabales</taxon>
        <taxon>Fabaceae</taxon>
        <taxon>Papilionoideae</taxon>
        <taxon>50 kb inversion clade</taxon>
        <taxon>NPAAA clade</taxon>
        <taxon>Hologalegina</taxon>
        <taxon>IRL clade</taxon>
        <taxon>Trifolieae</taxon>
        <taxon>Medicago</taxon>
    </lineage>
</organism>
<reference evidence="3" key="3">
    <citation type="submission" date="2015-04" db="UniProtKB">
        <authorList>
            <consortium name="EnsemblPlants"/>
        </authorList>
    </citation>
    <scope>IDENTIFICATION</scope>
    <source>
        <strain evidence="3">cv. Jemalong A17</strain>
    </source>
</reference>
<proteinExistence type="predicted"/>
<accession>A0A072TY06</accession>
<evidence type="ECO:0000313" key="3">
    <source>
        <dbReference type="EnsemblPlants" id="KEH22081"/>
    </source>
</evidence>
<evidence type="ECO:0000313" key="2">
    <source>
        <dbReference type="EMBL" id="KEH22081.1"/>
    </source>
</evidence>
<evidence type="ECO:0008006" key="5">
    <source>
        <dbReference type="Google" id="ProtNLM"/>
    </source>
</evidence>
<dbReference type="Gene3D" id="3.90.70.80">
    <property type="match status" value="1"/>
</dbReference>
<dbReference type="EMBL" id="CM001223">
    <property type="protein sequence ID" value="KEH22081.1"/>
    <property type="molecule type" value="Genomic_DNA"/>
</dbReference>
<name>A0A072TY06_MEDTR</name>
<dbReference type="STRING" id="3880.A0A072TY06"/>
<feature type="region of interest" description="Disordered" evidence="1">
    <location>
        <begin position="446"/>
        <end position="472"/>
    </location>
</feature>
<dbReference type="GO" id="GO:0004843">
    <property type="term" value="F:cysteine-type deubiquitinase activity"/>
    <property type="evidence" value="ECO:0000318"/>
    <property type="project" value="GO_Central"/>
</dbReference>
<feature type="region of interest" description="Disordered" evidence="1">
    <location>
        <begin position="200"/>
        <end position="243"/>
    </location>
</feature>
<dbReference type="HOGENOM" id="CLU_042722_1_0_1"/>
<dbReference type="CDD" id="cd22744">
    <property type="entry name" value="OTU"/>
    <property type="match status" value="1"/>
</dbReference>
<keyword evidence="4" id="KW-1185">Reference proteome</keyword>
<gene>
    <name evidence="2" type="ordered locus">MTR_7g029645</name>
</gene>
<feature type="compositionally biased region" description="Polar residues" evidence="1">
    <location>
        <begin position="200"/>
        <end position="215"/>
    </location>
</feature>
<sequence>MRCIYVAGPPTGIKSAHALVKKYLDNSVGDLGTCWEKIHDMLVLQFTAIQTTFGQSVAVLEHRFKDITLYSSLGGHVSRYALDNIALDETRCRETLCMDKEICGCVQRTSYELPCACEIATKLLEEKPILLDEIHHHWLSLQLEVKASLRQLTFSETTMMSPPPRKVPTKGVKKKVDIARSKGKITSTSWIPSSWEVVDSQNLDSQPSPSPTISSYKRKKGDRLGKTSLSPLPPPSRYPKPKAIPVMRPIDYMPHFKLPFIEKVVDVIGDGHCGFQAIAEFMGLTKQNHIMICTLLIQELKDHRDDYVEVFVGEDRYNYILNGLHPPTNTKSCAHLVDKWLTFPEMGHIVANYYKRCVVVLTNLEVGKSESFFPLRGPPPLGKQKTSIMCLGAIPNHFVLIFLKNGCPLPLSSTEWHNHKKQDAVTWEDEYLDQHELFRKLMAIESQNKPPKPQKESNKTAPILLDTPKQPKQQFEVIAEDEEDSNSLDLSQSLGL</sequence>
<reference evidence="2 4" key="1">
    <citation type="journal article" date="2011" name="Nature">
        <title>The Medicago genome provides insight into the evolution of rhizobial symbioses.</title>
        <authorList>
            <person name="Young N.D."/>
            <person name="Debelle F."/>
            <person name="Oldroyd G.E."/>
            <person name="Geurts R."/>
            <person name="Cannon S.B."/>
            <person name="Udvardi M.K."/>
            <person name="Benedito V.A."/>
            <person name="Mayer K.F."/>
            <person name="Gouzy J."/>
            <person name="Schoof H."/>
            <person name="Van de Peer Y."/>
            <person name="Proost S."/>
            <person name="Cook D.R."/>
            <person name="Meyers B.C."/>
            <person name="Spannagl M."/>
            <person name="Cheung F."/>
            <person name="De Mita S."/>
            <person name="Krishnakumar V."/>
            <person name="Gundlach H."/>
            <person name="Zhou S."/>
            <person name="Mudge J."/>
            <person name="Bharti A.K."/>
            <person name="Murray J.D."/>
            <person name="Naoumkina M.A."/>
            <person name="Rosen B."/>
            <person name="Silverstein K.A."/>
            <person name="Tang H."/>
            <person name="Rombauts S."/>
            <person name="Zhao P.X."/>
            <person name="Zhou P."/>
            <person name="Barbe V."/>
            <person name="Bardou P."/>
            <person name="Bechner M."/>
            <person name="Bellec A."/>
            <person name="Berger A."/>
            <person name="Berges H."/>
            <person name="Bidwell S."/>
            <person name="Bisseling T."/>
            <person name="Choisne N."/>
            <person name="Couloux A."/>
            <person name="Denny R."/>
            <person name="Deshpande S."/>
            <person name="Dai X."/>
            <person name="Doyle J.J."/>
            <person name="Dudez A.M."/>
            <person name="Farmer A.D."/>
            <person name="Fouteau S."/>
            <person name="Franken C."/>
            <person name="Gibelin C."/>
            <person name="Gish J."/>
            <person name="Goldstein S."/>
            <person name="Gonzalez A.J."/>
            <person name="Green P.J."/>
            <person name="Hallab A."/>
            <person name="Hartog M."/>
            <person name="Hua A."/>
            <person name="Humphray S.J."/>
            <person name="Jeong D.H."/>
            <person name="Jing Y."/>
            <person name="Jocker A."/>
            <person name="Kenton S.M."/>
            <person name="Kim D.J."/>
            <person name="Klee K."/>
            <person name="Lai H."/>
            <person name="Lang C."/>
            <person name="Lin S."/>
            <person name="Macmil S.L."/>
            <person name="Magdelenat G."/>
            <person name="Matthews L."/>
            <person name="McCorrison J."/>
            <person name="Monaghan E.L."/>
            <person name="Mun J.H."/>
            <person name="Najar F.Z."/>
            <person name="Nicholson C."/>
            <person name="Noirot C."/>
            <person name="O'Bleness M."/>
            <person name="Paule C.R."/>
            <person name="Poulain J."/>
            <person name="Prion F."/>
            <person name="Qin B."/>
            <person name="Qu C."/>
            <person name="Retzel E.F."/>
            <person name="Riddle C."/>
            <person name="Sallet E."/>
            <person name="Samain S."/>
            <person name="Samson N."/>
            <person name="Sanders I."/>
            <person name="Saurat O."/>
            <person name="Scarpelli C."/>
            <person name="Schiex T."/>
            <person name="Segurens B."/>
            <person name="Severin A.J."/>
            <person name="Sherrier D.J."/>
            <person name="Shi R."/>
            <person name="Sims S."/>
            <person name="Singer S.R."/>
            <person name="Sinharoy S."/>
            <person name="Sterck L."/>
            <person name="Viollet A."/>
            <person name="Wang B.B."/>
            <person name="Wang K."/>
            <person name="Wang M."/>
            <person name="Wang X."/>
            <person name="Warfsmann J."/>
            <person name="Weissenbach J."/>
            <person name="White D.D."/>
            <person name="White J.D."/>
            <person name="Wiley G.B."/>
            <person name="Wincker P."/>
            <person name="Xing Y."/>
            <person name="Yang L."/>
            <person name="Yao Z."/>
            <person name="Ying F."/>
            <person name="Zhai J."/>
            <person name="Zhou L."/>
            <person name="Zuber A."/>
            <person name="Denarie J."/>
            <person name="Dixon R.A."/>
            <person name="May G.D."/>
            <person name="Schwartz D.C."/>
            <person name="Rogers J."/>
            <person name="Quetier F."/>
            <person name="Town C.D."/>
            <person name="Roe B.A."/>
        </authorList>
    </citation>
    <scope>NUCLEOTIDE SEQUENCE [LARGE SCALE GENOMIC DNA]</scope>
    <source>
        <strain evidence="2">A17</strain>
        <strain evidence="3 4">cv. Jemalong A17</strain>
    </source>
</reference>
<evidence type="ECO:0000256" key="1">
    <source>
        <dbReference type="SAM" id="MobiDB-lite"/>
    </source>
</evidence>